<dbReference type="EMBL" id="FQVI01000002">
    <property type="protein sequence ID" value="SHE54960.1"/>
    <property type="molecule type" value="Genomic_DNA"/>
</dbReference>
<keyword evidence="1" id="KW-0472">Membrane</keyword>
<sequence length="108" mass="12370">MARFQHKKQPNTRNLWLSVLIFAGILLLFYTGVTSISRISLKEQEKSLKTALSQAVVRCYAAEGSYPESLEYLKEHYGITYDSSRFYVDYQVTGANILPDITVISRQE</sequence>
<evidence type="ECO:0000313" key="3">
    <source>
        <dbReference type="Proteomes" id="UP000184245"/>
    </source>
</evidence>
<dbReference type="AlphaFoldDB" id="A0A1M4UEH0"/>
<name>A0A1M4UEH0_9CLOT</name>
<evidence type="ECO:0008006" key="4">
    <source>
        <dbReference type="Google" id="ProtNLM"/>
    </source>
</evidence>
<protein>
    <recommendedName>
        <fullName evidence="4">Type II secretory pathway, pseudopilin PulG</fullName>
    </recommendedName>
</protein>
<gene>
    <name evidence="2" type="ORF">SAMN02745158_00872</name>
</gene>
<proteinExistence type="predicted"/>
<dbReference type="OrthoDB" id="9815367at2"/>
<organism evidence="2 3">
    <name type="scientific">Lactonifactor longoviformis DSM 17459</name>
    <dbReference type="NCBI Taxonomy" id="1122155"/>
    <lineage>
        <taxon>Bacteria</taxon>
        <taxon>Bacillati</taxon>
        <taxon>Bacillota</taxon>
        <taxon>Clostridia</taxon>
        <taxon>Eubacteriales</taxon>
        <taxon>Clostridiaceae</taxon>
        <taxon>Lactonifactor</taxon>
    </lineage>
</organism>
<keyword evidence="1" id="KW-1133">Transmembrane helix</keyword>
<evidence type="ECO:0000313" key="2">
    <source>
        <dbReference type="EMBL" id="SHE54960.1"/>
    </source>
</evidence>
<feature type="transmembrane region" description="Helical" evidence="1">
    <location>
        <begin position="15"/>
        <end position="36"/>
    </location>
</feature>
<reference evidence="2 3" key="1">
    <citation type="submission" date="2016-11" db="EMBL/GenBank/DDBJ databases">
        <authorList>
            <person name="Jaros S."/>
            <person name="Januszkiewicz K."/>
            <person name="Wedrychowicz H."/>
        </authorList>
    </citation>
    <scope>NUCLEOTIDE SEQUENCE [LARGE SCALE GENOMIC DNA]</scope>
    <source>
        <strain evidence="2 3">DSM 17459</strain>
    </source>
</reference>
<dbReference type="Proteomes" id="UP000184245">
    <property type="component" value="Unassembled WGS sequence"/>
</dbReference>
<accession>A0A1M4UEH0</accession>
<evidence type="ECO:0000256" key="1">
    <source>
        <dbReference type="SAM" id="Phobius"/>
    </source>
</evidence>
<dbReference type="STRING" id="1122155.SAMN02745158_00872"/>
<keyword evidence="1" id="KW-0812">Transmembrane</keyword>
<dbReference type="RefSeq" id="WP_072849284.1">
    <property type="nucleotide sequence ID" value="NZ_FQVI01000002.1"/>
</dbReference>
<keyword evidence="3" id="KW-1185">Reference proteome</keyword>